<feature type="transmembrane region" description="Helical" evidence="1">
    <location>
        <begin position="226"/>
        <end position="247"/>
    </location>
</feature>
<dbReference type="Proteomes" id="UP000053523">
    <property type="component" value="Unassembled WGS sequence"/>
</dbReference>
<feature type="transmembrane region" description="Helical" evidence="1">
    <location>
        <begin position="99"/>
        <end position="124"/>
    </location>
</feature>
<keyword evidence="1" id="KW-0472">Membrane</keyword>
<feature type="transmembrane region" description="Helical" evidence="1">
    <location>
        <begin position="200"/>
        <end position="220"/>
    </location>
</feature>
<dbReference type="RefSeq" id="WP_037551120.1">
    <property type="nucleotide sequence ID" value="NZ_CP090475.1"/>
</dbReference>
<evidence type="ECO:0000256" key="1">
    <source>
        <dbReference type="SAM" id="Phobius"/>
    </source>
</evidence>
<name>A0A2K0A712_STAHA</name>
<reference evidence="2 3" key="1">
    <citation type="submission" date="2017-12" db="EMBL/GenBank/DDBJ databases">
        <title>FDA dAtabase for Regulatory Grade micrObial Sequences (FDA-ARGOS): Supporting development and validation of Infectious Disease Dx tests.</title>
        <authorList>
            <person name="Hoffmann M."/>
            <person name="Allard M."/>
            <person name="Evans P."/>
            <person name="Brown E."/>
            <person name="Tallon L."/>
            <person name="Sadzewicz L."/>
            <person name="Sengamalay N."/>
            <person name="Ott S."/>
            <person name="Godinez A."/>
            <person name="Nagaraj S."/>
            <person name="Vavikolanu K."/>
            <person name="Aluvathingal J."/>
            <person name="Nadendla S."/>
            <person name="Sichtig H."/>
        </authorList>
    </citation>
    <scope>NUCLEOTIDE SEQUENCE [LARGE SCALE GENOMIC DNA]</scope>
    <source>
        <strain evidence="2 3">FDAARGOS_148</strain>
    </source>
</reference>
<feature type="transmembrane region" description="Helical" evidence="1">
    <location>
        <begin position="61"/>
        <end position="79"/>
    </location>
</feature>
<feature type="transmembrane region" description="Helical" evidence="1">
    <location>
        <begin position="136"/>
        <end position="161"/>
    </location>
</feature>
<feature type="transmembrane region" description="Helical" evidence="1">
    <location>
        <begin position="29"/>
        <end position="49"/>
    </location>
</feature>
<evidence type="ECO:0000313" key="2">
    <source>
        <dbReference type="EMBL" id="PNN20819.1"/>
    </source>
</evidence>
<dbReference type="EMBL" id="LORN02000015">
    <property type="protein sequence ID" value="PNN20819.1"/>
    <property type="molecule type" value="Genomic_DNA"/>
</dbReference>
<proteinExistence type="predicted"/>
<dbReference type="AlphaFoldDB" id="A0A2K0A712"/>
<feature type="transmembrane region" description="Helical" evidence="1">
    <location>
        <begin position="167"/>
        <end position="188"/>
    </location>
</feature>
<evidence type="ECO:0000313" key="3">
    <source>
        <dbReference type="Proteomes" id="UP000053523"/>
    </source>
</evidence>
<keyword evidence="1" id="KW-1133">Transmembrane helix</keyword>
<organism evidence="2 3">
    <name type="scientific">Staphylococcus haemolyticus</name>
    <dbReference type="NCBI Taxonomy" id="1283"/>
    <lineage>
        <taxon>Bacteria</taxon>
        <taxon>Bacillati</taxon>
        <taxon>Bacillota</taxon>
        <taxon>Bacilli</taxon>
        <taxon>Bacillales</taxon>
        <taxon>Staphylococcaceae</taxon>
        <taxon>Staphylococcus</taxon>
    </lineage>
</organism>
<protein>
    <submittedName>
        <fullName evidence="2">Teichoic acid transporter</fullName>
    </submittedName>
</protein>
<keyword evidence="1" id="KW-0812">Transmembrane</keyword>
<gene>
    <name evidence="2" type="ORF">AL503_008475</name>
</gene>
<comment type="caution">
    <text evidence="2">The sequence shown here is derived from an EMBL/GenBank/DDBJ whole genome shotgun (WGS) entry which is preliminary data.</text>
</comment>
<accession>A0A2K0A712</accession>
<sequence>MIDNILLYIKLFPSLIKFTKHRIIDTWKWFAILLIVELVLVLIALIILSFIEIEDLSKARWLYRIFAMITFATMFATIFKSFKEYSQDYLITKSFQSTPLIITVANTLIGSSICCILSIITLLFKPVNFDASFIAFIVFYIMMILFIIFISVTLGLLDIIYKNMTMIFWLAVVINFFIVPIIFIPSANENLMIQLLKLNPLFYLIDGLATSTIYGVVNMYNISYHIYFILIIVTIGAINFMLMRYVAHSKYKYSSNIIATKNK</sequence>